<accession>A0A4R8GGX1</accession>
<dbReference type="PROSITE" id="PS50902">
    <property type="entry name" value="FLAVODOXIN_LIKE"/>
    <property type="match status" value="1"/>
</dbReference>
<dbReference type="InterPro" id="IPR050572">
    <property type="entry name" value="Fe-S_Ferredoxin"/>
</dbReference>
<dbReference type="STRING" id="926561.GCA_000379025_01201"/>
<dbReference type="NCBIfam" id="NF038196">
    <property type="entry name" value="ferrodoxin_EFR1"/>
    <property type="match status" value="1"/>
</dbReference>
<dbReference type="SUPFAM" id="SSF52218">
    <property type="entry name" value="Flavoproteins"/>
    <property type="match status" value="1"/>
</dbReference>
<evidence type="ECO:0000256" key="3">
    <source>
        <dbReference type="ARBA" id="ARBA00022723"/>
    </source>
</evidence>
<dbReference type="Gene3D" id="3.40.50.360">
    <property type="match status" value="1"/>
</dbReference>
<dbReference type="GO" id="GO:0051539">
    <property type="term" value="F:4 iron, 4 sulfur cluster binding"/>
    <property type="evidence" value="ECO:0007669"/>
    <property type="project" value="UniProtKB-KW"/>
</dbReference>
<evidence type="ECO:0000313" key="10">
    <source>
        <dbReference type="EMBL" id="TDX44495.1"/>
    </source>
</evidence>
<dbReference type="PROSITE" id="PS00198">
    <property type="entry name" value="4FE4S_FER_1"/>
    <property type="match status" value="2"/>
</dbReference>
<dbReference type="Pfam" id="PF13187">
    <property type="entry name" value="Fer4_9"/>
    <property type="match status" value="1"/>
</dbReference>
<dbReference type="Proteomes" id="UP000295832">
    <property type="component" value="Unassembled WGS sequence"/>
</dbReference>
<evidence type="ECO:0000313" key="11">
    <source>
        <dbReference type="Proteomes" id="UP000295832"/>
    </source>
</evidence>
<dbReference type="InterPro" id="IPR017900">
    <property type="entry name" value="4Fe4S_Fe_S_CS"/>
</dbReference>
<feature type="domain" description="4Fe-4S ferredoxin-type" evidence="9">
    <location>
        <begin position="224"/>
        <end position="250"/>
    </location>
</feature>
<reference evidence="10 11" key="1">
    <citation type="submission" date="2019-03" db="EMBL/GenBank/DDBJ databases">
        <title>Subsurface microbial communities from deep shales in Ohio and West Virginia, USA.</title>
        <authorList>
            <person name="Wrighton K."/>
        </authorList>
    </citation>
    <scope>NUCLEOTIDE SEQUENCE [LARGE SCALE GENOMIC DNA]</scope>
    <source>
        <strain evidence="10 11">MSL 6dP</strain>
    </source>
</reference>
<sequence>MQIDKLSKVYFSPTNTTQEIVEAIAKGLGIEDTERIDLTKADTRENFSLNLNSNNELLIIGVPVYEERIPDLVKEPLNNLRGEEQGVILIAVYGNIGEGIALKELKNLVEKKGFNVVAAGSFIGEHSFSNSQLKIATGRPDEDDLKQAKQFAMRITEKLLKIDNIEELPKLNIQGELPLMAKVLPKNSAKIFAKRPKVAKEKCNNCGICIKVCPVGAIDQEELKINNEICLRCFACAKKCPQEARNIKFKKELLVKFILRKKGAERKEVKIYL</sequence>
<keyword evidence="11" id="KW-1185">Reference proteome</keyword>
<feature type="domain" description="Flavodoxin-like" evidence="8">
    <location>
        <begin position="6"/>
        <end position="156"/>
    </location>
</feature>
<dbReference type="InterPro" id="IPR029039">
    <property type="entry name" value="Flavoprotein-like_sf"/>
</dbReference>
<dbReference type="EMBL" id="SOEG01000052">
    <property type="protein sequence ID" value="TDX44495.1"/>
    <property type="molecule type" value="Genomic_DNA"/>
</dbReference>
<evidence type="ECO:0000259" key="8">
    <source>
        <dbReference type="PROSITE" id="PS50902"/>
    </source>
</evidence>
<keyword evidence="7" id="KW-0411">Iron-sulfur</keyword>
<gene>
    <name evidence="10" type="ORF">C7959_1521</name>
</gene>
<dbReference type="AlphaFoldDB" id="A0A4R8GGX1"/>
<dbReference type="RefSeq" id="WP_134119064.1">
    <property type="nucleotide sequence ID" value="NZ_SOEG01000052.1"/>
</dbReference>
<dbReference type="SUPFAM" id="SSF54862">
    <property type="entry name" value="4Fe-4S ferredoxins"/>
    <property type="match status" value="1"/>
</dbReference>
<evidence type="ECO:0000256" key="4">
    <source>
        <dbReference type="ARBA" id="ARBA00022737"/>
    </source>
</evidence>
<keyword evidence="6" id="KW-0408">Iron</keyword>
<dbReference type="PANTHER" id="PTHR43687:SF6">
    <property type="entry name" value="L-ASPARTATE SEMIALDEHYDE SULFURTRANSFERASE IRON-SULFUR SUBUNIT"/>
    <property type="match status" value="1"/>
</dbReference>
<dbReference type="InterPro" id="IPR008254">
    <property type="entry name" value="Flavodoxin/NO_synth"/>
</dbReference>
<evidence type="ECO:0000256" key="1">
    <source>
        <dbReference type="ARBA" id="ARBA00022448"/>
    </source>
</evidence>
<evidence type="ECO:0000256" key="2">
    <source>
        <dbReference type="ARBA" id="ARBA00022485"/>
    </source>
</evidence>
<dbReference type="PROSITE" id="PS51379">
    <property type="entry name" value="4FE4S_FER_2"/>
    <property type="match status" value="2"/>
</dbReference>
<dbReference type="InterPro" id="IPR047964">
    <property type="entry name" value="EFR1-like"/>
</dbReference>
<keyword evidence="4" id="KW-0677">Repeat</keyword>
<evidence type="ECO:0000256" key="7">
    <source>
        <dbReference type="ARBA" id="ARBA00023014"/>
    </source>
</evidence>
<keyword evidence="3" id="KW-0479">Metal-binding</keyword>
<dbReference type="GO" id="GO:0010181">
    <property type="term" value="F:FMN binding"/>
    <property type="evidence" value="ECO:0007669"/>
    <property type="project" value="InterPro"/>
</dbReference>
<keyword evidence="1" id="KW-0813">Transport</keyword>
<feature type="domain" description="4Fe-4S ferredoxin-type" evidence="9">
    <location>
        <begin position="194"/>
        <end position="223"/>
    </location>
</feature>
<evidence type="ECO:0000259" key="9">
    <source>
        <dbReference type="PROSITE" id="PS51379"/>
    </source>
</evidence>
<evidence type="ECO:0000256" key="5">
    <source>
        <dbReference type="ARBA" id="ARBA00022982"/>
    </source>
</evidence>
<evidence type="ECO:0000256" key="6">
    <source>
        <dbReference type="ARBA" id="ARBA00023004"/>
    </source>
</evidence>
<name>A0A4R8GGX1_9FIRM</name>
<organism evidence="10 11">
    <name type="scientific">Orenia marismortui</name>
    <dbReference type="NCBI Taxonomy" id="46469"/>
    <lineage>
        <taxon>Bacteria</taxon>
        <taxon>Bacillati</taxon>
        <taxon>Bacillota</taxon>
        <taxon>Clostridia</taxon>
        <taxon>Halanaerobiales</taxon>
        <taxon>Halobacteroidaceae</taxon>
        <taxon>Orenia</taxon>
    </lineage>
</organism>
<dbReference type="GO" id="GO:0046872">
    <property type="term" value="F:metal ion binding"/>
    <property type="evidence" value="ECO:0007669"/>
    <property type="project" value="UniProtKB-KW"/>
</dbReference>
<proteinExistence type="predicted"/>
<dbReference type="GO" id="GO:0016651">
    <property type="term" value="F:oxidoreductase activity, acting on NAD(P)H"/>
    <property type="evidence" value="ECO:0007669"/>
    <property type="project" value="UniProtKB-ARBA"/>
</dbReference>
<keyword evidence="5" id="KW-0249">Electron transport</keyword>
<comment type="caution">
    <text evidence="10">The sequence shown here is derived from an EMBL/GenBank/DDBJ whole genome shotgun (WGS) entry which is preliminary data.</text>
</comment>
<protein>
    <submittedName>
        <fullName evidence="10">4Fe-4S binding protein</fullName>
    </submittedName>
</protein>
<dbReference type="InterPro" id="IPR017896">
    <property type="entry name" value="4Fe4S_Fe-S-bd"/>
</dbReference>
<dbReference type="PANTHER" id="PTHR43687">
    <property type="entry name" value="ADENYLYLSULFATE REDUCTASE, BETA SUBUNIT"/>
    <property type="match status" value="1"/>
</dbReference>
<keyword evidence="2" id="KW-0004">4Fe-4S</keyword>
<dbReference type="Gene3D" id="3.30.70.20">
    <property type="match status" value="1"/>
</dbReference>